<dbReference type="InParanoid" id="A0A6L2PYC4"/>
<keyword evidence="5" id="KW-0539">Nucleus</keyword>
<protein>
    <submittedName>
        <fullName evidence="7">Uncharacterized protein</fullName>
    </submittedName>
</protein>
<reference evidence="8" key="1">
    <citation type="submission" date="2020-01" db="EMBL/GenBank/DDBJ databases">
        <title>Draft genome sequence of the Termite Coptotermes fromosanus.</title>
        <authorList>
            <person name="Itakura S."/>
            <person name="Yosikawa Y."/>
            <person name="Umezawa K."/>
        </authorList>
    </citation>
    <scope>NUCLEOTIDE SEQUENCE [LARGE SCALE GENOMIC DNA]</scope>
</reference>
<sequence>MSKVHKETIDKVPNSLPNRSNIEIEIYGMEGIPPEDIKEHERQKQGKQMQGGRPGSPSSGEDEPAPKKTKPDALLGNGPGTLPGPGGMMQGMMPPQGPMHPHSMAPMGQFGPPMGHPMMGPMGPPMGPPFMGPGMPMMGPMGNMGGPPQMNLGMSPGSNQPQQNKPLFPSAAGAATTTASAPVGADFKPITSTVNAPIGPVKPTFPAYSGTSSTSSQSSTPTASSSDTSQKVALINTTGASSKIIHPQEDISLEEVRAKLLKYQRQTPVKTVDSSTSTPQPQVEGYSEKMFAGCSRKYGSKEILTALQEERRAVMPRYQPRPAMAVAAVPVSVATIAPPVSSVAIMSPMAGPPIMRHTMHLGPPAAMLGGNMNMMRPPPVGLPPEEMERMELTQLVFGGD</sequence>
<evidence type="ECO:0000256" key="4">
    <source>
        <dbReference type="ARBA" id="ARBA00022833"/>
    </source>
</evidence>
<dbReference type="PANTHER" id="PTHR23215">
    <property type="entry name" value="ZINC FINGER PROTEIN 207"/>
    <property type="match status" value="1"/>
</dbReference>
<dbReference type="PANTHER" id="PTHR23215:SF0">
    <property type="entry name" value="BUB3-INTERACTING AND GLEBS MOTIF-CONTAINING PROTEIN ZNF207"/>
    <property type="match status" value="1"/>
</dbReference>
<keyword evidence="3" id="KW-0863">Zinc-finger</keyword>
<dbReference type="GO" id="GO:0008270">
    <property type="term" value="F:zinc ion binding"/>
    <property type="evidence" value="ECO:0007669"/>
    <property type="project" value="UniProtKB-KW"/>
</dbReference>
<dbReference type="Proteomes" id="UP000502823">
    <property type="component" value="Unassembled WGS sequence"/>
</dbReference>
<comment type="caution">
    <text evidence="7">The sequence shown here is derived from an EMBL/GenBank/DDBJ whole genome shotgun (WGS) entry which is preliminary data.</text>
</comment>
<dbReference type="GO" id="GO:0005634">
    <property type="term" value="C:nucleus"/>
    <property type="evidence" value="ECO:0007669"/>
    <property type="project" value="UniProtKB-SubCell"/>
</dbReference>
<feature type="compositionally biased region" description="Polar residues" evidence="6">
    <location>
        <begin position="156"/>
        <end position="165"/>
    </location>
</feature>
<keyword evidence="2" id="KW-0479">Metal-binding</keyword>
<feature type="compositionally biased region" description="Basic and acidic residues" evidence="6">
    <location>
        <begin position="1"/>
        <end position="10"/>
    </location>
</feature>
<feature type="region of interest" description="Disordered" evidence="6">
    <location>
        <begin position="153"/>
        <end position="173"/>
    </location>
</feature>
<feature type="compositionally biased region" description="Low complexity" evidence="6">
    <location>
        <begin position="106"/>
        <end position="116"/>
    </location>
</feature>
<evidence type="ECO:0000256" key="3">
    <source>
        <dbReference type="ARBA" id="ARBA00022771"/>
    </source>
</evidence>
<evidence type="ECO:0000256" key="6">
    <source>
        <dbReference type="SAM" id="MobiDB-lite"/>
    </source>
</evidence>
<organism evidence="7 8">
    <name type="scientific">Coptotermes formosanus</name>
    <name type="common">Formosan subterranean termite</name>
    <dbReference type="NCBI Taxonomy" id="36987"/>
    <lineage>
        <taxon>Eukaryota</taxon>
        <taxon>Metazoa</taxon>
        <taxon>Ecdysozoa</taxon>
        <taxon>Arthropoda</taxon>
        <taxon>Hexapoda</taxon>
        <taxon>Insecta</taxon>
        <taxon>Pterygota</taxon>
        <taxon>Neoptera</taxon>
        <taxon>Polyneoptera</taxon>
        <taxon>Dictyoptera</taxon>
        <taxon>Blattodea</taxon>
        <taxon>Blattoidea</taxon>
        <taxon>Termitoidae</taxon>
        <taxon>Rhinotermitidae</taxon>
        <taxon>Coptotermes</taxon>
    </lineage>
</organism>
<feature type="region of interest" description="Disordered" evidence="6">
    <location>
        <begin position="207"/>
        <end position="230"/>
    </location>
</feature>
<keyword evidence="8" id="KW-1185">Reference proteome</keyword>
<evidence type="ECO:0000256" key="2">
    <source>
        <dbReference type="ARBA" id="ARBA00022723"/>
    </source>
</evidence>
<name>A0A6L2PYC4_COPFO</name>
<feature type="compositionally biased region" description="Gly residues" evidence="6">
    <location>
        <begin position="77"/>
        <end position="89"/>
    </location>
</feature>
<dbReference type="EMBL" id="BLKM01000550">
    <property type="protein sequence ID" value="GFG35485.1"/>
    <property type="molecule type" value="Genomic_DNA"/>
</dbReference>
<evidence type="ECO:0000313" key="7">
    <source>
        <dbReference type="EMBL" id="GFG35485.1"/>
    </source>
</evidence>
<comment type="subcellular location">
    <subcellularLocation>
        <location evidence="1">Nucleus</location>
    </subcellularLocation>
</comment>
<dbReference type="AlphaFoldDB" id="A0A6L2PYC4"/>
<feature type="region of interest" description="Disordered" evidence="6">
    <location>
        <begin position="1"/>
        <end position="116"/>
    </location>
</feature>
<feature type="compositionally biased region" description="Basic and acidic residues" evidence="6">
    <location>
        <begin position="35"/>
        <end position="44"/>
    </location>
</feature>
<evidence type="ECO:0000256" key="1">
    <source>
        <dbReference type="ARBA" id="ARBA00004123"/>
    </source>
</evidence>
<proteinExistence type="predicted"/>
<evidence type="ECO:0000313" key="8">
    <source>
        <dbReference type="Proteomes" id="UP000502823"/>
    </source>
</evidence>
<gene>
    <name evidence="7" type="ORF">Cfor_09133</name>
</gene>
<accession>A0A6L2PYC4</accession>
<keyword evidence="4" id="KW-0862">Zinc</keyword>
<dbReference type="OrthoDB" id="1306014at2759"/>
<feature type="compositionally biased region" description="Low complexity" evidence="6">
    <location>
        <begin position="209"/>
        <end position="229"/>
    </location>
</feature>
<evidence type="ECO:0000256" key="5">
    <source>
        <dbReference type="ARBA" id="ARBA00023242"/>
    </source>
</evidence>